<feature type="chain" id="PRO_5032850264" description="Alpha-L-arabinofuranosidase" evidence="8">
    <location>
        <begin position="22"/>
        <end position="350"/>
    </location>
</feature>
<dbReference type="InterPro" id="IPR005193">
    <property type="entry name" value="GH62_arabinosidase"/>
</dbReference>
<dbReference type="EC" id="3.2.1.55" evidence="7"/>
<keyword evidence="9" id="KW-0119">Carbohydrate metabolism</keyword>
<dbReference type="EMBL" id="JAASRM010000001">
    <property type="protein sequence ID" value="NIK88633.1"/>
    <property type="molecule type" value="Genomic_DNA"/>
</dbReference>
<comment type="function">
    <text evidence="7">Involved in the degradation of xylan and is a key enzyme in the complete degradation of the plant cell wall. It has a specific arabinofuranose-debranching activity on xylan from gramineae. Acts synergistically with the xylanases and binds specifically to xylan. From small arabinoxylo-oligosides (ranging from arabinoxylotriose to arabinoxylohexaose), it liberates arabinose and, after prolonged incubation, the purified enzyme exhibits some xylanolytic activity as well.</text>
</comment>
<keyword evidence="9" id="KW-0624">Polysaccharide degradation</keyword>
<dbReference type="AlphaFoldDB" id="A0A846MZ93"/>
<dbReference type="PANTHER" id="PTHR40631:SF2">
    <property type="entry name" value="ALPHA-L-ARABINOFURANOSIDASE"/>
    <property type="match status" value="1"/>
</dbReference>
<dbReference type="InterPro" id="IPR023296">
    <property type="entry name" value="Glyco_hydro_beta-prop_sf"/>
</dbReference>
<organism evidence="9 10">
    <name type="scientific">Rhizomicrobium palustre</name>
    <dbReference type="NCBI Taxonomy" id="189966"/>
    <lineage>
        <taxon>Bacteria</taxon>
        <taxon>Pseudomonadati</taxon>
        <taxon>Pseudomonadota</taxon>
        <taxon>Alphaproteobacteria</taxon>
        <taxon>Micropepsales</taxon>
        <taxon>Micropepsaceae</taxon>
        <taxon>Rhizomicrobium</taxon>
    </lineage>
</organism>
<keyword evidence="9" id="KW-0858">Xylan degradation</keyword>
<evidence type="ECO:0000256" key="3">
    <source>
        <dbReference type="ARBA" id="ARBA00022525"/>
    </source>
</evidence>
<name>A0A846MZ93_9PROT</name>
<feature type="signal peptide" evidence="8">
    <location>
        <begin position="1"/>
        <end position="21"/>
    </location>
</feature>
<evidence type="ECO:0000256" key="6">
    <source>
        <dbReference type="ARBA" id="ARBA00023295"/>
    </source>
</evidence>
<protein>
    <recommendedName>
        <fullName evidence="7">Alpha-L-arabinofuranosidase</fullName>
        <ecNumber evidence="7">3.2.1.55</ecNumber>
    </recommendedName>
</protein>
<evidence type="ECO:0000256" key="7">
    <source>
        <dbReference type="RuleBase" id="RU368117"/>
    </source>
</evidence>
<dbReference type="GO" id="GO:0005576">
    <property type="term" value="C:extracellular region"/>
    <property type="evidence" value="ECO:0007669"/>
    <property type="project" value="UniProtKB-SubCell"/>
</dbReference>
<reference evidence="9 10" key="1">
    <citation type="submission" date="2020-03" db="EMBL/GenBank/DDBJ databases">
        <title>Genomic Encyclopedia of Type Strains, Phase IV (KMG-IV): sequencing the most valuable type-strain genomes for metagenomic binning, comparative biology and taxonomic classification.</title>
        <authorList>
            <person name="Goeker M."/>
        </authorList>
    </citation>
    <scope>NUCLEOTIDE SEQUENCE [LARGE SCALE GENOMIC DNA]</scope>
    <source>
        <strain evidence="9 10">DSM 19867</strain>
    </source>
</reference>
<comment type="subcellular location">
    <subcellularLocation>
        <location evidence="2 7">Secreted</location>
    </subcellularLocation>
</comment>
<proteinExistence type="inferred from homology"/>
<evidence type="ECO:0000256" key="8">
    <source>
        <dbReference type="SAM" id="SignalP"/>
    </source>
</evidence>
<keyword evidence="4 7" id="KW-0732">Signal</keyword>
<keyword evidence="3 7" id="KW-0964">Secreted</keyword>
<evidence type="ECO:0000256" key="5">
    <source>
        <dbReference type="ARBA" id="ARBA00022801"/>
    </source>
</evidence>
<sequence length="350" mass="38839">MLRSRLACCAFLALTALPAFAAEDGQFQWKSTAPLILPKPDAAHASLALKDPTVVFANGKFHVFATTPSEKGGWEMAYLSFTDWAKANDAPITYLNTSKIGPGYHCAPQVFYFAPQKLWYLVYQGNGAMYSTTSNIDDPMSWSAPKTFFSKMPDTVKDAIGKGYWLDFWNICDEKNCYLFGADDNGHIFRSKTTLADFPNGYDKETVIAAAEPNKADLFEAAMIYKIKGTEKYLAAVEAMGPKGRYFRSWTLDKLDSEWKPLAAKLDDAFASALNVRFDGAPSSEGVSHGELIRTNADQTPEVDFCKPLQFLYQALEPNAPEKNYLKLPYRLSLLTATKQPDLGLCAAKK</sequence>
<dbReference type="Pfam" id="PF03664">
    <property type="entry name" value="Glyco_hydro_62"/>
    <property type="match status" value="1"/>
</dbReference>
<evidence type="ECO:0000256" key="2">
    <source>
        <dbReference type="ARBA" id="ARBA00004613"/>
    </source>
</evidence>
<keyword evidence="5 7" id="KW-0378">Hydrolase</keyword>
<evidence type="ECO:0000256" key="4">
    <source>
        <dbReference type="ARBA" id="ARBA00022729"/>
    </source>
</evidence>
<dbReference type="GO" id="GO:0046373">
    <property type="term" value="P:L-arabinose metabolic process"/>
    <property type="evidence" value="ECO:0007669"/>
    <property type="project" value="UniProtKB-UniRule"/>
</dbReference>
<dbReference type="CDD" id="cd08987">
    <property type="entry name" value="GH62"/>
    <property type="match status" value="1"/>
</dbReference>
<dbReference type="SUPFAM" id="SSF75005">
    <property type="entry name" value="Arabinanase/levansucrase/invertase"/>
    <property type="match status" value="1"/>
</dbReference>
<comment type="similarity">
    <text evidence="7">Belongs to the glycosyl hydrolase 62 family.</text>
</comment>
<dbReference type="RefSeq" id="WP_167082791.1">
    <property type="nucleotide sequence ID" value="NZ_BAAADC010000001.1"/>
</dbReference>
<dbReference type="Gene3D" id="2.115.10.20">
    <property type="entry name" value="Glycosyl hydrolase domain, family 43"/>
    <property type="match status" value="1"/>
</dbReference>
<dbReference type="GO" id="GO:0045493">
    <property type="term" value="P:xylan catabolic process"/>
    <property type="evidence" value="ECO:0007669"/>
    <property type="project" value="UniProtKB-UniRule"/>
</dbReference>
<keyword evidence="10" id="KW-1185">Reference proteome</keyword>
<evidence type="ECO:0000256" key="1">
    <source>
        <dbReference type="ARBA" id="ARBA00001462"/>
    </source>
</evidence>
<comment type="caution">
    <text evidence="9">The sequence shown here is derived from an EMBL/GenBank/DDBJ whole genome shotgun (WGS) entry which is preliminary data.</text>
</comment>
<evidence type="ECO:0000313" key="9">
    <source>
        <dbReference type="EMBL" id="NIK88633.1"/>
    </source>
</evidence>
<keyword evidence="6 7" id="KW-0326">Glycosidase</keyword>
<accession>A0A846MZ93</accession>
<dbReference type="Proteomes" id="UP000570514">
    <property type="component" value="Unassembled WGS sequence"/>
</dbReference>
<evidence type="ECO:0000313" key="10">
    <source>
        <dbReference type="Proteomes" id="UP000570514"/>
    </source>
</evidence>
<dbReference type="PANTHER" id="PTHR40631">
    <property type="entry name" value="ALPHA-L-ARABINOFURANOSIDASE AXHA-2-RELATED"/>
    <property type="match status" value="1"/>
</dbReference>
<gene>
    <name evidence="9" type="ORF">FHS83_001951</name>
</gene>
<dbReference type="GO" id="GO:0046556">
    <property type="term" value="F:alpha-L-arabinofuranosidase activity"/>
    <property type="evidence" value="ECO:0007669"/>
    <property type="project" value="UniProtKB-UniRule"/>
</dbReference>
<comment type="catalytic activity">
    <reaction evidence="1 7">
        <text>Hydrolysis of terminal non-reducing alpha-L-arabinofuranoside residues in alpha-L-arabinosides.</text>
        <dbReference type="EC" id="3.2.1.55"/>
    </reaction>
</comment>